<feature type="region of interest" description="Disordered" evidence="3">
    <location>
        <begin position="29"/>
        <end position="49"/>
    </location>
</feature>
<dbReference type="InterPro" id="IPR001611">
    <property type="entry name" value="Leu-rich_rpt"/>
</dbReference>
<proteinExistence type="predicted"/>
<reference evidence="4" key="1">
    <citation type="submission" date="2021-06" db="EMBL/GenBank/DDBJ databases">
        <authorList>
            <consortium name="Wellcome Sanger Institute Data Sharing"/>
        </authorList>
    </citation>
    <scope>NUCLEOTIDE SEQUENCE [LARGE SCALE GENOMIC DNA]</scope>
</reference>
<reference evidence="4" key="2">
    <citation type="submission" date="2025-08" db="UniProtKB">
        <authorList>
            <consortium name="Ensembl"/>
        </authorList>
    </citation>
    <scope>IDENTIFICATION</scope>
</reference>
<dbReference type="Ensembl" id="ENSECRT00000008722.1">
    <property type="protein sequence ID" value="ENSECRP00000008577.1"/>
    <property type="gene ID" value="ENSECRG00000005749.1"/>
</dbReference>
<dbReference type="Proteomes" id="UP000694620">
    <property type="component" value="Chromosome 4"/>
</dbReference>
<evidence type="ECO:0000256" key="2">
    <source>
        <dbReference type="ARBA" id="ARBA00022737"/>
    </source>
</evidence>
<evidence type="ECO:0000256" key="3">
    <source>
        <dbReference type="SAM" id="MobiDB-lite"/>
    </source>
</evidence>
<dbReference type="AlphaFoldDB" id="A0A8C4S2K4"/>
<name>A0A8C4S2K4_ERPCA</name>
<feature type="compositionally biased region" description="Polar residues" evidence="3">
    <location>
        <begin position="35"/>
        <end position="49"/>
    </location>
</feature>
<dbReference type="PANTHER" id="PTHR48051">
    <property type="match status" value="1"/>
</dbReference>
<reference evidence="4" key="3">
    <citation type="submission" date="2025-09" db="UniProtKB">
        <authorList>
            <consortium name="Ensembl"/>
        </authorList>
    </citation>
    <scope>IDENTIFICATION</scope>
</reference>
<dbReference type="Gene3D" id="3.80.10.10">
    <property type="entry name" value="Ribonuclease Inhibitor"/>
    <property type="match status" value="1"/>
</dbReference>
<dbReference type="InterPro" id="IPR050216">
    <property type="entry name" value="LRR_domain-containing"/>
</dbReference>
<keyword evidence="1" id="KW-0433">Leucine-rich repeat</keyword>
<gene>
    <name evidence="4" type="primary">LOC114651364</name>
</gene>
<accession>A0A8C4S2K4</accession>
<dbReference type="InterPro" id="IPR032675">
    <property type="entry name" value="LRR_dom_sf"/>
</dbReference>
<dbReference type="OrthoDB" id="660555at2759"/>
<dbReference type="PANTHER" id="PTHR48051:SF43">
    <property type="entry name" value="PH DOMAIN AND LEUCINE RICH REPEAT PROTEIN PHOSPHATASE 1"/>
    <property type="match status" value="1"/>
</dbReference>
<dbReference type="GO" id="GO:0005737">
    <property type="term" value="C:cytoplasm"/>
    <property type="evidence" value="ECO:0007669"/>
    <property type="project" value="TreeGrafter"/>
</dbReference>
<dbReference type="SUPFAM" id="SSF52058">
    <property type="entry name" value="L domain-like"/>
    <property type="match status" value="1"/>
</dbReference>
<dbReference type="GeneID" id="114651364"/>
<dbReference type="GeneTree" id="ENSGT00940000173214"/>
<sequence>MAEHSKVLLRRPLPPKLLPALTPSPTSYNALLDPVTQSPSRTGGTKHSENQQFMLPWYKTIPSQRRSFHVKSVCPDVFPCRAPRTKPRLHLLDAVRDHPRFISLPEFTLNDFLADNISHPIFETSDPREMFFSRHNYQKLIKLFTAELLNSSQTAVNIKELASDSIPAVSLRIPERQILYELAALIKEQMKMRRVANDIVNDETTSFPASLAREQTPEAISYAQKQNNSLDQPVPDTILNSATTKFFQGTRRSQSPFNFSEQGGTISLSELAILDSLVQGGVSLNLKAHFISKVPDLKPLAQTLIYLNLSFNDLNCFPTEVYNIRYLEVLKLRDNPIKDIPAGISKLSRLRTFIISFCLLQALPSELFLLSYLSFLDVSYNMISILPNNIRNLRFLEFLNVEGNELGALPCGALKLQLKQLRISNNYMHHYFWEEYSKNQPQRLCDLAAMMLSKSRKYSSSKLPSDIKQILSNASSCDCCKGPLYGAGLHLIRPCEKIFGIRRLPFMFQCCSPTCYAQLKGESENLQKFLE</sequence>
<keyword evidence="5" id="KW-1185">Reference proteome</keyword>
<evidence type="ECO:0008006" key="6">
    <source>
        <dbReference type="Google" id="ProtNLM"/>
    </source>
</evidence>
<organism evidence="4 5">
    <name type="scientific">Erpetoichthys calabaricus</name>
    <name type="common">Rope fish</name>
    <name type="synonym">Calamoichthys calabaricus</name>
    <dbReference type="NCBI Taxonomy" id="27687"/>
    <lineage>
        <taxon>Eukaryota</taxon>
        <taxon>Metazoa</taxon>
        <taxon>Chordata</taxon>
        <taxon>Craniata</taxon>
        <taxon>Vertebrata</taxon>
        <taxon>Euteleostomi</taxon>
        <taxon>Actinopterygii</taxon>
        <taxon>Polypteriformes</taxon>
        <taxon>Polypteridae</taxon>
        <taxon>Erpetoichthys</taxon>
    </lineage>
</organism>
<evidence type="ECO:0000313" key="5">
    <source>
        <dbReference type="Proteomes" id="UP000694620"/>
    </source>
</evidence>
<evidence type="ECO:0000313" key="4">
    <source>
        <dbReference type="Ensembl" id="ENSECRP00000008577.1"/>
    </source>
</evidence>
<dbReference type="PROSITE" id="PS51450">
    <property type="entry name" value="LRR"/>
    <property type="match status" value="1"/>
</dbReference>
<evidence type="ECO:0000256" key="1">
    <source>
        <dbReference type="ARBA" id="ARBA00022614"/>
    </source>
</evidence>
<protein>
    <recommendedName>
        <fullName evidence="6">Leucine-rich repeat-containing protein 63</fullName>
    </recommendedName>
</protein>
<dbReference type="RefSeq" id="XP_028657103.1">
    <property type="nucleotide sequence ID" value="XM_028801270.2"/>
</dbReference>
<keyword evidence="2" id="KW-0677">Repeat</keyword>